<dbReference type="InterPro" id="IPR050202">
    <property type="entry name" value="Cyt/Deoxycyt_deaminase"/>
</dbReference>
<feature type="active site" description="Proton donor" evidence="12">
    <location>
        <position position="55"/>
    </location>
</feature>
<dbReference type="CDD" id="cd01283">
    <property type="entry name" value="cytidine_deaminase"/>
    <property type="match status" value="1"/>
</dbReference>
<dbReference type="GO" id="GO:0008270">
    <property type="term" value="F:zinc ion binding"/>
    <property type="evidence" value="ECO:0007669"/>
    <property type="project" value="UniProtKB-UniRule"/>
</dbReference>
<evidence type="ECO:0000256" key="12">
    <source>
        <dbReference type="PIRSR" id="PIRSR606262-1"/>
    </source>
</evidence>
<dbReference type="GO" id="GO:0055086">
    <property type="term" value="P:nucleobase-containing small molecule metabolic process"/>
    <property type="evidence" value="ECO:0007669"/>
    <property type="project" value="UniProtKB-ARBA"/>
</dbReference>
<dbReference type="OMA" id="LTHFTCV"/>
<feature type="binding site" evidence="14">
    <location>
        <position position="89"/>
    </location>
    <ligand>
        <name>Zn(2+)</name>
        <dbReference type="ChEBI" id="CHEBI:29105"/>
        <note>catalytic</note>
    </ligand>
</feature>
<dbReference type="FunFam" id="3.40.140.10:FF:000008">
    <property type="entry name" value="Cytidine deaminase"/>
    <property type="match status" value="1"/>
</dbReference>
<dbReference type="InterPro" id="IPR016192">
    <property type="entry name" value="APOBEC/CMP_deaminase_Zn-bd"/>
</dbReference>
<dbReference type="InterPro" id="IPR002125">
    <property type="entry name" value="CMP_dCMP_dom"/>
</dbReference>
<evidence type="ECO:0000256" key="4">
    <source>
        <dbReference type="ARBA" id="ARBA00012783"/>
    </source>
</evidence>
<evidence type="ECO:0000256" key="11">
    <source>
        <dbReference type="ARBA" id="ARBA00049558"/>
    </source>
</evidence>
<dbReference type="RefSeq" id="WP_012548098.1">
    <property type="nucleotide sequence ID" value="NZ_VTFL01000006.1"/>
</dbReference>
<evidence type="ECO:0000256" key="14">
    <source>
        <dbReference type="PIRSR" id="PIRSR606262-3"/>
    </source>
</evidence>
<evidence type="ECO:0000256" key="3">
    <source>
        <dbReference type="ARBA" id="ARBA00006576"/>
    </source>
</evidence>
<dbReference type="EMBL" id="DTDV01000015">
    <property type="protein sequence ID" value="HGK23908.1"/>
    <property type="molecule type" value="Genomic_DNA"/>
</dbReference>
<dbReference type="Gene3D" id="3.40.140.10">
    <property type="entry name" value="Cytidine Deaminase, domain 2"/>
    <property type="match status" value="1"/>
</dbReference>
<accession>A0A7C2CLU4</accession>
<evidence type="ECO:0000256" key="6">
    <source>
        <dbReference type="ARBA" id="ARBA00022723"/>
    </source>
</evidence>
<dbReference type="SUPFAM" id="SSF53927">
    <property type="entry name" value="Cytidine deaminase-like"/>
    <property type="match status" value="1"/>
</dbReference>
<dbReference type="PROSITE" id="PS00903">
    <property type="entry name" value="CYT_DCMP_DEAMINASES_1"/>
    <property type="match status" value="1"/>
</dbReference>
<reference evidence="17" key="1">
    <citation type="journal article" date="2020" name="mSystems">
        <title>Genome- and Community-Level Interaction Insights into Carbon Utilization and Element Cycling Functions of Hydrothermarchaeota in Hydrothermal Sediment.</title>
        <authorList>
            <person name="Zhou Z."/>
            <person name="Liu Y."/>
            <person name="Xu W."/>
            <person name="Pan J."/>
            <person name="Luo Z.H."/>
            <person name="Li M."/>
        </authorList>
    </citation>
    <scope>NUCLEOTIDE SEQUENCE [LARGE SCALE GENOMIC DNA]</scope>
    <source>
        <strain evidence="17">SpSt-70</strain>
    </source>
</reference>
<organism evidence="17">
    <name type="scientific">Dictyoglomus thermophilum</name>
    <dbReference type="NCBI Taxonomy" id="14"/>
    <lineage>
        <taxon>Bacteria</taxon>
        <taxon>Pseudomonadati</taxon>
        <taxon>Dictyoglomota</taxon>
        <taxon>Dictyoglomia</taxon>
        <taxon>Dictyoglomales</taxon>
        <taxon>Dictyoglomaceae</taxon>
        <taxon>Dictyoglomus</taxon>
    </lineage>
</organism>
<comment type="catalytic activity">
    <reaction evidence="11 15">
        <text>cytidine + H2O + H(+) = uridine + NH4(+)</text>
        <dbReference type="Rhea" id="RHEA:16069"/>
        <dbReference type="ChEBI" id="CHEBI:15377"/>
        <dbReference type="ChEBI" id="CHEBI:15378"/>
        <dbReference type="ChEBI" id="CHEBI:16704"/>
        <dbReference type="ChEBI" id="CHEBI:17562"/>
        <dbReference type="ChEBI" id="CHEBI:28938"/>
        <dbReference type="EC" id="3.5.4.5"/>
    </reaction>
</comment>
<dbReference type="PANTHER" id="PTHR11644:SF2">
    <property type="entry name" value="CYTIDINE DEAMINASE"/>
    <property type="match status" value="1"/>
</dbReference>
<dbReference type="GO" id="GO:0004126">
    <property type="term" value="F:cytidine deaminase activity"/>
    <property type="evidence" value="ECO:0007669"/>
    <property type="project" value="UniProtKB-UniRule"/>
</dbReference>
<dbReference type="PROSITE" id="PS51747">
    <property type="entry name" value="CYT_DCMP_DEAMINASES_2"/>
    <property type="match status" value="1"/>
</dbReference>
<evidence type="ECO:0000256" key="8">
    <source>
        <dbReference type="ARBA" id="ARBA00022833"/>
    </source>
</evidence>
<comment type="caution">
    <text evidence="17">The sequence shown here is derived from an EMBL/GenBank/DDBJ whole genome shotgun (WGS) entry which is preliminary data.</text>
</comment>
<feature type="binding site" evidence="14">
    <location>
        <position position="53"/>
    </location>
    <ligand>
        <name>Zn(2+)</name>
        <dbReference type="ChEBI" id="CHEBI:29105"/>
        <note>catalytic</note>
    </ligand>
</feature>
<proteinExistence type="inferred from homology"/>
<evidence type="ECO:0000256" key="5">
    <source>
        <dbReference type="ARBA" id="ARBA00018266"/>
    </source>
</evidence>
<dbReference type="NCBIfam" id="NF004064">
    <property type="entry name" value="PRK05578.1"/>
    <property type="match status" value="1"/>
</dbReference>
<dbReference type="GO" id="GO:0042802">
    <property type="term" value="F:identical protein binding"/>
    <property type="evidence" value="ECO:0007669"/>
    <property type="project" value="UniProtKB-ARBA"/>
</dbReference>
<evidence type="ECO:0000256" key="15">
    <source>
        <dbReference type="RuleBase" id="RU364006"/>
    </source>
</evidence>
<dbReference type="Pfam" id="PF00383">
    <property type="entry name" value="dCMP_cyt_deam_1"/>
    <property type="match status" value="1"/>
</dbReference>
<evidence type="ECO:0000256" key="7">
    <source>
        <dbReference type="ARBA" id="ARBA00022801"/>
    </source>
</evidence>
<dbReference type="GO" id="GO:0072527">
    <property type="term" value="P:pyrimidine-containing compound metabolic process"/>
    <property type="evidence" value="ECO:0007669"/>
    <property type="project" value="UniProtKB-ARBA"/>
</dbReference>
<comment type="cofactor">
    <cofactor evidence="1 14 15">
        <name>Zn(2+)</name>
        <dbReference type="ChEBI" id="CHEBI:29105"/>
    </cofactor>
</comment>
<evidence type="ECO:0000256" key="13">
    <source>
        <dbReference type="PIRSR" id="PIRSR606262-2"/>
    </source>
</evidence>
<evidence type="ECO:0000256" key="1">
    <source>
        <dbReference type="ARBA" id="ARBA00001947"/>
    </source>
</evidence>
<comment type="function">
    <text evidence="2 15">This enzyme scavenges exogenous and endogenous cytidine and 2'-deoxycytidine for UMP synthesis.</text>
</comment>
<keyword evidence="6 14" id="KW-0479">Metal-binding</keyword>
<dbReference type="NCBIfam" id="TIGR01354">
    <property type="entry name" value="cyt_deam_tetra"/>
    <property type="match status" value="1"/>
</dbReference>
<keyword evidence="7 15" id="KW-0378">Hydrolase</keyword>
<keyword evidence="8 14" id="KW-0862">Zinc</keyword>
<dbReference type="PANTHER" id="PTHR11644">
    <property type="entry name" value="CYTIDINE DEAMINASE"/>
    <property type="match status" value="1"/>
</dbReference>
<dbReference type="AlphaFoldDB" id="A0A7C2CLU4"/>
<evidence type="ECO:0000256" key="2">
    <source>
        <dbReference type="ARBA" id="ARBA00003949"/>
    </source>
</evidence>
<feature type="binding site" evidence="14">
    <location>
        <position position="86"/>
    </location>
    <ligand>
        <name>Zn(2+)</name>
        <dbReference type="ChEBI" id="CHEBI:29105"/>
        <note>catalytic</note>
    </ligand>
</feature>
<dbReference type="EC" id="3.5.4.5" evidence="4 15"/>
<dbReference type="InterPro" id="IPR006262">
    <property type="entry name" value="Cyt_deam_tetra"/>
</dbReference>
<name>A0A7C2CLU4_DICTH</name>
<comment type="catalytic activity">
    <reaction evidence="10 15">
        <text>2'-deoxycytidine + H2O + H(+) = 2'-deoxyuridine + NH4(+)</text>
        <dbReference type="Rhea" id="RHEA:13433"/>
        <dbReference type="ChEBI" id="CHEBI:15377"/>
        <dbReference type="ChEBI" id="CHEBI:15378"/>
        <dbReference type="ChEBI" id="CHEBI:15698"/>
        <dbReference type="ChEBI" id="CHEBI:16450"/>
        <dbReference type="ChEBI" id="CHEBI:28938"/>
        <dbReference type="EC" id="3.5.4.5"/>
    </reaction>
</comment>
<sequence length="131" mass="14642">MDNKKLYELAMKALENSYSPYSNFPVGAALLTKDGNVYLGTNIENASYGLTICAERLAIFKAVSEGKREFSKIVIVGKDGNGVPPCGACRQVMFEFSPEMEILLYNKKEDTFLIYKVRDILPLGFNLEVDK</sequence>
<feature type="domain" description="CMP/dCMP-type deaminase" evidence="16">
    <location>
        <begin position="1"/>
        <end position="128"/>
    </location>
</feature>
<evidence type="ECO:0000256" key="10">
    <source>
        <dbReference type="ARBA" id="ARBA00049252"/>
    </source>
</evidence>
<evidence type="ECO:0000259" key="16">
    <source>
        <dbReference type="PROSITE" id="PS51747"/>
    </source>
</evidence>
<comment type="similarity">
    <text evidence="3 15">Belongs to the cytidine and deoxycytidylate deaminase family.</text>
</comment>
<evidence type="ECO:0000256" key="9">
    <source>
        <dbReference type="ARBA" id="ARBA00032005"/>
    </source>
</evidence>
<evidence type="ECO:0000313" key="17">
    <source>
        <dbReference type="EMBL" id="HGK23908.1"/>
    </source>
</evidence>
<feature type="binding site" evidence="13">
    <location>
        <begin position="42"/>
        <end position="48"/>
    </location>
    <ligand>
        <name>substrate</name>
    </ligand>
</feature>
<gene>
    <name evidence="17" type="primary">cdd</name>
    <name evidence="17" type="ORF">ENU78_05640</name>
</gene>
<protein>
    <recommendedName>
        <fullName evidence="5 15">Cytidine deaminase</fullName>
        <ecNumber evidence="4 15">3.5.4.5</ecNumber>
    </recommendedName>
    <alternativeName>
        <fullName evidence="9 15">Cytidine aminohydrolase</fullName>
    </alternativeName>
</protein>
<dbReference type="InterPro" id="IPR016193">
    <property type="entry name" value="Cytidine_deaminase-like"/>
</dbReference>
<dbReference type="GO" id="GO:0005829">
    <property type="term" value="C:cytosol"/>
    <property type="evidence" value="ECO:0007669"/>
    <property type="project" value="TreeGrafter"/>
</dbReference>